<gene>
    <name evidence="6" type="primary">vapC</name>
    <name evidence="8" type="ORF">SGCZBJ_02335</name>
</gene>
<dbReference type="GO" id="GO:0016787">
    <property type="term" value="F:hydrolase activity"/>
    <property type="evidence" value="ECO:0007669"/>
    <property type="project" value="UniProtKB-KW"/>
</dbReference>
<organism evidence="8 9">
    <name type="scientific">Caulobacter zeae</name>
    <dbReference type="NCBI Taxonomy" id="2055137"/>
    <lineage>
        <taxon>Bacteria</taxon>
        <taxon>Pseudomonadati</taxon>
        <taxon>Pseudomonadota</taxon>
        <taxon>Alphaproteobacteria</taxon>
        <taxon>Caulobacterales</taxon>
        <taxon>Caulobacteraceae</taxon>
        <taxon>Caulobacter</taxon>
    </lineage>
</organism>
<comment type="similarity">
    <text evidence="6">Belongs to the PINc/VapC protein family.</text>
</comment>
<keyword evidence="6" id="KW-0800">Toxin</keyword>
<comment type="cofactor">
    <cofactor evidence="6">
        <name>Mg(2+)</name>
        <dbReference type="ChEBI" id="CHEBI:18420"/>
    </cofactor>
</comment>
<dbReference type="InterPro" id="IPR051619">
    <property type="entry name" value="TypeII_TA_RNase_PINc/VapC"/>
</dbReference>
<keyword evidence="9" id="KW-1185">Reference proteome</keyword>
<dbReference type="Proteomes" id="UP000234479">
    <property type="component" value="Unassembled WGS sequence"/>
</dbReference>
<dbReference type="GO" id="GO:0000287">
    <property type="term" value="F:magnesium ion binding"/>
    <property type="evidence" value="ECO:0007669"/>
    <property type="project" value="UniProtKB-UniRule"/>
</dbReference>
<comment type="caution">
    <text evidence="8">The sequence shown here is derived from an EMBL/GenBank/DDBJ whole genome shotgun (WGS) entry which is preliminary data.</text>
</comment>
<feature type="domain" description="PIN" evidence="7">
    <location>
        <begin position="5"/>
        <end position="124"/>
    </location>
</feature>
<keyword evidence="4 6" id="KW-0378">Hydrolase</keyword>
<dbReference type="PANTHER" id="PTHR35901">
    <property type="entry name" value="RIBONUCLEASE VAPC3"/>
    <property type="match status" value="1"/>
</dbReference>
<protein>
    <recommendedName>
        <fullName evidence="6">Ribonuclease VapC</fullName>
        <shortName evidence="6">RNase VapC</shortName>
        <ecNumber evidence="6">3.1.-.-</ecNumber>
    </recommendedName>
    <alternativeName>
        <fullName evidence="6">Toxin VapC</fullName>
    </alternativeName>
</protein>
<name>A0A2N5DR92_9CAUL</name>
<reference evidence="8 9" key="1">
    <citation type="submission" date="2017-12" db="EMBL/GenBank/DDBJ databases">
        <title>The genome sequence of Caulobacter sp. 410.</title>
        <authorList>
            <person name="Gao J."/>
            <person name="Mao X."/>
            <person name="Sun J."/>
        </authorList>
    </citation>
    <scope>NUCLEOTIDE SEQUENCE [LARGE SCALE GENOMIC DNA]</scope>
    <source>
        <strain evidence="8 9">410</strain>
    </source>
</reference>
<sequence length="143" mass="15126">MAAEIVLDASVAAKLFFLEAGSEAARALALSEARLIAPDLLWIEMASIAARRVRIDGLDEARAGRAVSALDEIVAEFQPMAGLAERAFTLSARHGVSAYDAAYLALAEQRKTVVVTADARLVAKARTAGLGAHVRLLEDGDRP</sequence>
<evidence type="ECO:0000256" key="1">
    <source>
        <dbReference type="ARBA" id="ARBA00022649"/>
    </source>
</evidence>
<evidence type="ECO:0000259" key="7">
    <source>
        <dbReference type="Pfam" id="PF01850"/>
    </source>
</evidence>
<dbReference type="Gene3D" id="3.40.50.1010">
    <property type="entry name" value="5'-nuclease"/>
    <property type="match status" value="1"/>
</dbReference>
<feature type="binding site" evidence="6">
    <location>
        <position position="100"/>
    </location>
    <ligand>
        <name>Mg(2+)</name>
        <dbReference type="ChEBI" id="CHEBI:18420"/>
    </ligand>
</feature>
<dbReference type="InterPro" id="IPR029060">
    <property type="entry name" value="PIN-like_dom_sf"/>
</dbReference>
<dbReference type="CDD" id="cd09873">
    <property type="entry name" value="PIN_Pae0151-like"/>
    <property type="match status" value="1"/>
</dbReference>
<evidence type="ECO:0000313" key="9">
    <source>
        <dbReference type="Proteomes" id="UP000234479"/>
    </source>
</evidence>
<evidence type="ECO:0000313" key="8">
    <source>
        <dbReference type="EMBL" id="PLR28586.1"/>
    </source>
</evidence>
<dbReference type="RefSeq" id="WP_101716427.1">
    <property type="nucleotide sequence ID" value="NZ_PJRS01000008.1"/>
</dbReference>
<comment type="function">
    <text evidence="6">Toxic component of a toxin-antitoxin (TA) system. An RNase.</text>
</comment>
<accession>A0A2N5DR92</accession>
<dbReference type="InterPro" id="IPR002716">
    <property type="entry name" value="PIN_dom"/>
</dbReference>
<keyword evidence="2 6" id="KW-0540">Nuclease</keyword>
<dbReference type="Pfam" id="PF01850">
    <property type="entry name" value="PIN"/>
    <property type="match status" value="1"/>
</dbReference>
<dbReference type="InterPro" id="IPR022907">
    <property type="entry name" value="VapC_family"/>
</dbReference>
<evidence type="ECO:0000256" key="4">
    <source>
        <dbReference type="ARBA" id="ARBA00022801"/>
    </source>
</evidence>
<keyword evidence="1 6" id="KW-1277">Toxin-antitoxin system</keyword>
<dbReference type="PANTHER" id="PTHR35901:SF1">
    <property type="entry name" value="EXONUCLEASE VAPC9"/>
    <property type="match status" value="1"/>
</dbReference>
<proteinExistence type="inferred from homology"/>
<dbReference type="GO" id="GO:0004540">
    <property type="term" value="F:RNA nuclease activity"/>
    <property type="evidence" value="ECO:0007669"/>
    <property type="project" value="InterPro"/>
</dbReference>
<keyword evidence="3 6" id="KW-0479">Metal-binding</keyword>
<dbReference type="HAMAP" id="MF_00265">
    <property type="entry name" value="VapC_Nob1"/>
    <property type="match status" value="1"/>
</dbReference>
<dbReference type="EC" id="3.1.-.-" evidence="6"/>
<dbReference type="AlphaFoldDB" id="A0A2N5DR92"/>
<feature type="binding site" evidence="6">
    <location>
        <position position="8"/>
    </location>
    <ligand>
        <name>Mg(2+)</name>
        <dbReference type="ChEBI" id="CHEBI:18420"/>
    </ligand>
</feature>
<keyword evidence="5 6" id="KW-0460">Magnesium</keyword>
<evidence type="ECO:0000256" key="3">
    <source>
        <dbReference type="ARBA" id="ARBA00022723"/>
    </source>
</evidence>
<dbReference type="EMBL" id="PJRS01000008">
    <property type="protein sequence ID" value="PLR28586.1"/>
    <property type="molecule type" value="Genomic_DNA"/>
</dbReference>
<evidence type="ECO:0000256" key="6">
    <source>
        <dbReference type="HAMAP-Rule" id="MF_00265"/>
    </source>
</evidence>
<dbReference type="SUPFAM" id="SSF88723">
    <property type="entry name" value="PIN domain-like"/>
    <property type="match status" value="1"/>
</dbReference>
<dbReference type="InterPro" id="IPR044153">
    <property type="entry name" value="PIN_Pae0151-like"/>
</dbReference>
<evidence type="ECO:0000256" key="2">
    <source>
        <dbReference type="ARBA" id="ARBA00022722"/>
    </source>
</evidence>
<dbReference type="OrthoDB" id="9798446at2"/>
<dbReference type="GO" id="GO:0090729">
    <property type="term" value="F:toxin activity"/>
    <property type="evidence" value="ECO:0007669"/>
    <property type="project" value="UniProtKB-KW"/>
</dbReference>
<evidence type="ECO:0000256" key="5">
    <source>
        <dbReference type="ARBA" id="ARBA00022842"/>
    </source>
</evidence>